<reference evidence="3" key="1">
    <citation type="submission" date="2022-08" db="EMBL/GenBank/DDBJ databases">
        <title>Reclassification of Massilia species as members of the genera Telluria, Duganella, Pseudoduganella, Mokoshia gen. nov. and Zemynaea gen. nov. using orthogonal and non-orthogonal genome-based approaches.</title>
        <authorList>
            <person name="Bowman J.P."/>
        </authorList>
    </citation>
    <scope>NUCLEOTIDE SEQUENCE</scope>
    <source>
        <strain evidence="3">LMG 11547</strain>
    </source>
</reference>
<sequence>MAAARKGSQVITHMAIGFAIAYAFTGSIALGGLAVLVEPVLNVLLLPFHERAWARGVHAASGRRRYLLVSLEKISQAAMHAVIAFLVLYLATGSVAFGGMAALLEPVCNVILMPLHDRLWDNAQRAAAAAAAAA</sequence>
<gene>
    <name evidence="3" type="ORF">NX786_32065</name>
</gene>
<keyword evidence="1" id="KW-0812">Transmembrane</keyword>
<evidence type="ECO:0000313" key="3">
    <source>
        <dbReference type="EMBL" id="MCS0633979.1"/>
    </source>
</evidence>
<proteinExistence type="predicted"/>
<feature type="domain" description="DUF2061" evidence="2">
    <location>
        <begin position="74"/>
        <end position="121"/>
    </location>
</feature>
<organism evidence="3 4">
    <name type="scientific">Telluria mixta</name>
    <dbReference type="NCBI Taxonomy" id="34071"/>
    <lineage>
        <taxon>Bacteria</taxon>
        <taxon>Pseudomonadati</taxon>
        <taxon>Pseudomonadota</taxon>
        <taxon>Betaproteobacteria</taxon>
        <taxon>Burkholderiales</taxon>
        <taxon>Oxalobacteraceae</taxon>
        <taxon>Telluria group</taxon>
        <taxon>Telluria</taxon>
    </lineage>
</organism>
<dbReference type="EMBL" id="JANUHC010000021">
    <property type="protein sequence ID" value="MCS0633979.1"/>
    <property type="molecule type" value="Genomic_DNA"/>
</dbReference>
<feature type="domain" description="DUF2061" evidence="2">
    <location>
        <begin position="8"/>
        <end position="54"/>
    </location>
</feature>
<dbReference type="InterPro" id="IPR018638">
    <property type="entry name" value="DUF2061_membrane"/>
</dbReference>
<evidence type="ECO:0000256" key="1">
    <source>
        <dbReference type="SAM" id="Phobius"/>
    </source>
</evidence>
<keyword evidence="4" id="KW-1185">Reference proteome</keyword>
<dbReference type="Pfam" id="PF09834">
    <property type="entry name" value="DUF2061"/>
    <property type="match status" value="2"/>
</dbReference>
<comment type="caution">
    <text evidence="3">The sequence shown here is derived from an EMBL/GenBank/DDBJ whole genome shotgun (WGS) entry which is preliminary data.</text>
</comment>
<name>A0ABT2CBE5_9BURK</name>
<evidence type="ECO:0000313" key="4">
    <source>
        <dbReference type="Proteomes" id="UP001165263"/>
    </source>
</evidence>
<accession>A0ABT2CBE5</accession>
<feature type="transmembrane region" description="Helical" evidence="1">
    <location>
        <begin position="77"/>
        <end position="104"/>
    </location>
</feature>
<feature type="transmembrane region" description="Helical" evidence="1">
    <location>
        <begin position="12"/>
        <end position="37"/>
    </location>
</feature>
<dbReference type="RefSeq" id="WP_259452913.1">
    <property type="nucleotide sequence ID" value="NZ_CP119520.1"/>
</dbReference>
<protein>
    <submittedName>
        <fullName evidence="3">DUF2061 domain-containing protein</fullName>
    </submittedName>
</protein>
<keyword evidence="1" id="KW-1133">Transmembrane helix</keyword>
<keyword evidence="1" id="KW-0472">Membrane</keyword>
<dbReference type="Proteomes" id="UP001165263">
    <property type="component" value="Unassembled WGS sequence"/>
</dbReference>
<evidence type="ECO:0000259" key="2">
    <source>
        <dbReference type="Pfam" id="PF09834"/>
    </source>
</evidence>